<protein>
    <submittedName>
        <fullName evidence="2">Uncharacterized protein</fullName>
    </submittedName>
</protein>
<keyword evidence="1" id="KW-0472">Membrane</keyword>
<dbReference type="Proteomes" id="UP000250321">
    <property type="component" value="Unassembled WGS sequence"/>
</dbReference>
<feature type="transmembrane region" description="Helical" evidence="1">
    <location>
        <begin position="49"/>
        <end position="67"/>
    </location>
</feature>
<dbReference type="OrthoDB" id="1905162at2759"/>
<evidence type="ECO:0000256" key="1">
    <source>
        <dbReference type="SAM" id="Phobius"/>
    </source>
</evidence>
<evidence type="ECO:0000313" key="3">
    <source>
        <dbReference type="Proteomes" id="UP000250321"/>
    </source>
</evidence>
<accession>A0A314ZRF3</accession>
<evidence type="ECO:0000313" key="2">
    <source>
        <dbReference type="EMBL" id="PQQ21250.1"/>
    </source>
</evidence>
<gene>
    <name evidence="2" type="ORF">Pyn_05419</name>
</gene>
<dbReference type="STRING" id="2094558.A0A314ZRF3"/>
<name>A0A314ZRF3_PRUYE</name>
<organism evidence="2 3">
    <name type="scientific">Prunus yedoensis var. nudiflora</name>
    <dbReference type="NCBI Taxonomy" id="2094558"/>
    <lineage>
        <taxon>Eukaryota</taxon>
        <taxon>Viridiplantae</taxon>
        <taxon>Streptophyta</taxon>
        <taxon>Embryophyta</taxon>
        <taxon>Tracheophyta</taxon>
        <taxon>Spermatophyta</taxon>
        <taxon>Magnoliopsida</taxon>
        <taxon>eudicotyledons</taxon>
        <taxon>Gunneridae</taxon>
        <taxon>Pentapetalae</taxon>
        <taxon>rosids</taxon>
        <taxon>fabids</taxon>
        <taxon>Rosales</taxon>
        <taxon>Rosaceae</taxon>
        <taxon>Amygdaloideae</taxon>
        <taxon>Amygdaleae</taxon>
        <taxon>Prunus</taxon>
    </lineage>
</organism>
<comment type="caution">
    <text evidence="2">The sequence shown here is derived from an EMBL/GenBank/DDBJ whole genome shotgun (WGS) entry which is preliminary data.</text>
</comment>
<dbReference type="AlphaFoldDB" id="A0A314ZRF3"/>
<dbReference type="EMBL" id="PJQY01000017">
    <property type="protein sequence ID" value="PQQ21250.1"/>
    <property type="molecule type" value="Genomic_DNA"/>
</dbReference>
<reference evidence="2 3" key="1">
    <citation type="submission" date="2018-02" db="EMBL/GenBank/DDBJ databases">
        <title>Draft genome of wild Prunus yedoensis var. nudiflora.</title>
        <authorList>
            <person name="Baek S."/>
            <person name="Kim J.-H."/>
            <person name="Choi K."/>
            <person name="Kim G.-B."/>
            <person name="Cho A."/>
            <person name="Jang H."/>
            <person name="Shin C.-H."/>
            <person name="Yu H.-J."/>
            <person name="Mun J.-H."/>
        </authorList>
    </citation>
    <scope>NUCLEOTIDE SEQUENCE [LARGE SCALE GENOMIC DNA]</scope>
    <source>
        <strain evidence="3">cv. Jeju island</strain>
        <tissue evidence="2">Leaf</tissue>
    </source>
</reference>
<keyword evidence="1" id="KW-0812">Transmembrane</keyword>
<proteinExistence type="predicted"/>
<sequence>MFNNNSISISVSDDEPDELGRMRVRVRRKRKKTGHRLKNEFLHRVVRKLVRYWALLIFLPALGLLLYEASRIGRKPSSVANTELGASEKSTLVDSELSNVTNPSLEKKSDGNLNRLGFRRRCLKILSPEELEHLEIPVREEANSPVSKVLYISEIDTPFLEGNSTLSQGNSTLSQEATWGM</sequence>
<keyword evidence="1" id="KW-1133">Transmembrane helix</keyword>
<keyword evidence="3" id="KW-1185">Reference proteome</keyword>